<evidence type="ECO:0000313" key="2">
    <source>
        <dbReference type="Proteomes" id="UP000310374"/>
    </source>
</evidence>
<gene>
    <name evidence="1" type="ORF">D6D12_02717</name>
</gene>
<accession>A0AB74JZJ8</accession>
<dbReference type="AlphaFoldDB" id="A0AB74JZJ8"/>
<dbReference type="Proteomes" id="UP000310374">
    <property type="component" value="Unassembled WGS sequence"/>
</dbReference>
<evidence type="ECO:0000313" key="1">
    <source>
        <dbReference type="EMBL" id="THX31603.1"/>
    </source>
</evidence>
<sequence>MSSSDPMLLPHNAGDVFEGDIFSVLKHSPIVVRASEFGLADGALDCLHRHDPRTSFAARFWATDQRQRSNNASCRLLLFEAKSTIRHASYSTFTRQRDRVAFYIGVCEADPRFVDLIPNWKQKSSGDEPPGLLPRSKRKNVTVNVSRTSRVSSQAYTVDQSQSPYRMPRYMLSEAVERILQCVTEDRVYVNPWTLTEFPTWKPHCTTAVRFLKPDETSDQYSAFEAAMEIYRMTTFKAHKTHMRYDFIGVQPSLADFKFVLLRRQVLVQHKLDGKERKEGSFLSNVGVLRQQGNNIRYYFSNHDRFDFFFFQFSFSERRTARIVSEFFFIPERIIPDHFYDSLDKEQNFEVSGFSKFRISMDDDGDWVHRIKEVIDANPEPRRPGARPCRVFKHADTLEGDGPLAPEDKSLLDNSIIPSSDNERGVSKLSHAHIHKMIMNHGHRRFFEMLMTECARRRSGLLVVLAPGHPMGDFAFCRYRWSIKEQEAFAREERPPRLSHQLSPHTPCVPLTFYVRHRECSFQGPEVTAPQFRRLNSSPLHRLTVWDLLGPEGNFLPILPAVIPSDDISPTQHQRDVFNANLSRDKTRKNRKDTPFADDKTPPLSAILKTGILASQYIPETRGPQIYDGGDWSGFWTLMSRFVGSSIFQHPIGVVRQPELYRHTLQTLNQCLLNDYVLSDQQVEEA</sequence>
<dbReference type="EMBL" id="QZAT01000021">
    <property type="protein sequence ID" value="THX31603.1"/>
    <property type="molecule type" value="Genomic_DNA"/>
</dbReference>
<reference evidence="1 2" key="1">
    <citation type="submission" date="2018-10" db="EMBL/GenBank/DDBJ databases">
        <title>Fifty Aureobasidium pullulans genomes reveal a recombining polyextremotolerant generalist.</title>
        <authorList>
            <person name="Gostincar C."/>
            <person name="Turk M."/>
            <person name="Zajc J."/>
            <person name="Gunde-Cimerman N."/>
        </authorList>
    </citation>
    <scope>NUCLEOTIDE SEQUENCE [LARGE SCALE GENOMIC DNA]</scope>
    <source>
        <strain evidence="1 2">EXF-10081</strain>
    </source>
</reference>
<comment type="caution">
    <text evidence="1">The sequence shown here is derived from an EMBL/GenBank/DDBJ whole genome shotgun (WGS) entry which is preliminary data.</text>
</comment>
<protein>
    <submittedName>
        <fullName evidence="1">Uncharacterized protein</fullName>
    </submittedName>
</protein>
<organism evidence="1 2">
    <name type="scientific">Aureobasidium pullulans</name>
    <name type="common">Black yeast</name>
    <name type="synonym">Pullularia pullulans</name>
    <dbReference type="NCBI Taxonomy" id="5580"/>
    <lineage>
        <taxon>Eukaryota</taxon>
        <taxon>Fungi</taxon>
        <taxon>Dikarya</taxon>
        <taxon>Ascomycota</taxon>
        <taxon>Pezizomycotina</taxon>
        <taxon>Dothideomycetes</taxon>
        <taxon>Dothideomycetidae</taxon>
        <taxon>Dothideales</taxon>
        <taxon>Saccotheciaceae</taxon>
        <taxon>Aureobasidium</taxon>
    </lineage>
</organism>
<name>A0AB74JZJ8_AURPU</name>
<proteinExistence type="predicted"/>